<organism evidence="1 2">
    <name type="scientific">Parascaris univalens</name>
    <name type="common">Nematode worm</name>
    <dbReference type="NCBI Taxonomy" id="6257"/>
    <lineage>
        <taxon>Eukaryota</taxon>
        <taxon>Metazoa</taxon>
        <taxon>Ecdysozoa</taxon>
        <taxon>Nematoda</taxon>
        <taxon>Chromadorea</taxon>
        <taxon>Rhabditida</taxon>
        <taxon>Spirurina</taxon>
        <taxon>Ascaridomorpha</taxon>
        <taxon>Ascaridoidea</taxon>
        <taxon>Ascarididae</taxon>
        <taxon>Parascaris</taxon>
    </lineage>
</organism>
<name>A0A915AU15_PARUN</name>
<reference evidence="2" key="1">
    <citation type="submission" date="2022-11" db="UniProtKB">
        <authorList>
            <consortium name="WormBaseParasite"/>
        </authorList>
    </citation>
    <scope>IDENTIFICATION</scope>
</reference>
<protein>
    <submittedName>
        <fullName evidence="2">tRNA-uridine aminocarboxypropyltransferase</fullName>
    </submittedName>
</protein>
<proteinExistence type="predicted"/>
<dbReference type="Proteomes" id="UP000887569">
    <property type="component" value="Unplaced"/>
</dbReference>
<dbReference type="AlphaFoldDB" id="A0A915AU15"/>
<accession>A0A915AU15</accession>
<evidence type="ECO:0000313" key="1">
    <source>
        <dbReference type="Proteomes" id="UP000887569"/>
    </source>
</evidence>
<dbReference type="WBParaSite" id="PgR015_g125_t01">
    <property type="protein sequence ID" value="PgR015_g125_t01"/>
    <property type="gene ID" value="PgR015_g125"/>
</dbReference>
<sequence length="58" mass="6567">LYSTLMEEASEQKFGCSMVESNDRDSNSSSLLFLIPVEGEKRRWKCLAVVTGRPPLLF</sequence>
<evidence type="ECO:0000313" key="2">
    <source>
        <dbReference type="WBParaSite" id="PgR015_g125_t01"/>
    </source>
</evidence>
<keyword evidence="1" id="KW-1185">Reference proteome</keyword>